<gene>
    <name evidence="3" type="ORF">E3N88_39747</name>
</gene>
<feature type="region of interest" description="Disordered" evidence="2">
    <location>
        <begin position="18"/>
        <end position="53"/>
    </location>
</feature>
<dbReference type="AlphaFoldDB" id="A0A5N6LKM7"/>
<comment type="caution">
    <text evidence="3">The sequence shown here is derived from an EMBL/GenBank/DDBJ whole genome shotgun (WGS) entry which is preliminary data.</text>
</comment>
<feature type="coiled-coil region" evidence="1">
    <location>
        <begin position="64"/>
        <end position="116"/>
    </location>
</feature>
<evidence type="ECO:0000256" key="2">
    <source>
        <dbReference type="SAM" id="MobiDB-lite"/>
    </source>
</evidence>
<evidence type="ECO:0000256" key="1">
    <source>
        <dbReference type="SAM" id="Coils"/>
    </source>
</evidence>
<sequence length="306" mass="33891">MASESTFNLEDLDTFFAVKKEKTSPSAPKPRAMTTRSSKSTKKRKGVDTVDLEEPSDLSIPDLLKKVSAKYASEKEQIEKQIENLEDQRKIFTAKAGHYEKELAKVKKQMKDMEATYKLQFKEHIDGAKKSAAIAVLRAKIQLVNQAKAEGVDSLAKNMKEWGKILATLAGDKVEASVDVNKAGEVGETSKAGEVEVTGTDAGVVEQEVQMGDDDNDAKISYLDIPKYLVVFPSILEIQSCTNRKTRKLGTSPRYWRQGRLKLATKAEMLATKAEMLATKAEILATKAGILATRPEYWRQGRDTGD</sequence>
<accession>A0A5N6LKM7</accession>
<proteinExistence type="predicted"/>
<organism evidence="3 4">
    <name type="scientific">Mikania micrantha</name>
    <name type="common">bitter vine</name>
    <dbReference type="NCBI Taxonomy" id="192012"/>
    <lineage>
        <taxon>Eukaryota</taxon>
        <taxon>Viridiplantae</taxon>
        <taxon>Streptophyta</taxon>
        <taxon>Embryophyta</taxon>
        <taxon>Tracheophyta</taxon>
        <taxon>Spermatophyta</taxon>
        <taxon>Magnoliopsida</taxon>
        <taxon>eudicotyledons</taxon>
        <taxon>Gunneridae</taxon>
        <taxon>Pentapetalae</taxon>
        <taxon>asterids</taxon>
        <taxon>campanulids</taxon>
        <taxon>Asterales</taxon>
        <taxon>Asteraceae</taxon>
        <taxon>Asteroideae</taxon>
        <taxon>Heliantheae alliance</taxon>
        <taxon>Eupatorieae</taxon>
        <taxon>Mikania</taxon>
    </lineage>
</organism>
<reference evidence="3 4" key="1">
    <citation type="submission" date="2019-05" db="EMBL/GenBank/DDBJ databases">
        <title>Mikania micrantha, genome provides insights into the molecular mechanism of rapid growth.</title>
        <authorList>
            <person name="Liu B."/>
        </authorList>
    </citation>
    <scope>NUCLEOTIDE SEQUENCE [LARGE SCALE GENOMIC DNA]</scope>
    <source>
        <strain evidence="3">NLD-2019</strain>
        <tissue evidence="3">Leaf</tissue>
    </source>
</reference>
<evidence type="ECO:0000313" key="4">
    <source>
        <dbReference type="Proteomes" id="UP000326396"/>
    </source>
</evidence>
<dbReference type="Proteomes" id="UP000326396">
    <property type="component" value="Linkage Group LG9"/>
</dbReference>
<dbReference type="EMBL" id="SZYD01000019">
    <property type="protein sequence ID" value="KAD2392770.1"/>
    <property type="molecule type" value="Genomic_DNA"/>
</dbReference>
<keyword evidence="1" id="KW-0175">Coiled coil</keyword>
<protein>
    <submittedName>
        <fullName evidence="3">Uncharacterized protein</fullName>
    </submittedName>
</protein>
<evidence type="ECO:0000313" key="3">
    <source>
        <dbReference type="EMBL" id="KAD2392770.1"/>
    </source>
</evidence>
<name>A0A5N6LKM7_9ASTR</name>
<keyword evidence="4" id="KW-1185">Reference proteome</keyword>